<dbReference type="SUPFAM" id="SSF56112">
    <property type="entry name" value="Protein kinase-like (PK-like)"/>
    <property type="match status" value="1"/>
</dbReference>
<dbReference type="GO" id="GO:0004674">
    <property type="term" value="F:protein serine/threonine kinase activity"/>
    <property type="evidence" value="ECO:0007669"/>
    <property type="project" value="TreeGrafter"/>
</dbReference>
<evidence type="ECO:0000256" key="1">
    <source>
        <dbReference type="SAM" id="MobiDB-lite"/>
    </source>
</evidence>
<evidence type="ECO:0000259" key="2">
    <source>
        <dbReference type="PROSITE" id="PS50011"/>
    </source>
</evidence>
<dbReference type="AlphaFoldDB" id="A0A8T0HD32"/>
<sequence length="454" mass="52194">MAEWEESMSTRGGESGEIDTPSVACEAAAAAHEHEQSEDVTAVEGGMLSSRTRSAAEERREYGVWLKQLRSRCGSEEEFYTARSMWTQVASTSSCLSEGMSPAEEEMCVSENRRFFQDLASKQPSSESRHYSPNRSEFERILNTSPFFVDFGGRLQVGETIGAGGQAEIYEALFDGKEPLKWEAINPGFARFVLKVFRLEHSERFRQAWAMESKRIDMQSMKESLYKYRCCYVRNCTILEDGRFAFLLMRYWGDLRKAIDGQILTDKTHLKPPFPFGMSLSIMQRIAVGMRALHDSGILHRDLKAENVLVLRDLKEIIEENVGFYCLCHVGDFESAEGVMGTRFWRAPEVMHILRSNAADKYSDPSVWTPKVDVYAYAMTCYEVLSGCIPFQNRPQNDYDIGDERPLLPEYVDEEIKELLQECWNSDPSKRPSFEIICDKLQRYINRFDVRDYL</sequence>
<dbReference type="Pfam" id="PF00069">
    <property type="entry name" value="Pkinase"/>
    <property type="match status" value="1"/>
</dbReference>
<feature type="domain" description="Protein kinase" evidence="2">
    <location>
        <begin position="155"/>
        <end position="445"/>
    </location>
</feature>
<dbReference type="PROSITE" id="PS50011">
    <property type="entry name" value="PROTEIN_KINASE_DOM"/>
    <property type="match status" value="1"/>
</dbReference>
<dbReference type="GO" id="GO:0005524">
    <property type="term" value="F:ATP binding"/>
    <property type="evidence" value="ECO:0007669"/>
    <property type="project" value="InterPro"/>
</dbReference>
<dbReference type="InterPro" id="IPR011009">
    <property type="entry name" value="Kinase-like_dom_sf"/>
</dbReference>
<dbReference type="PANTHER" id="PTHR44329:SF260">
    <property type="entry name" value="PROTEIN KINASE DOMAIN-CONTAINING PROTEIN"/>
    <property type="match status" value="1"/>
</dbReference>
<comment type="caution">
    <text evidence="3">The sequence shown here is derived from an EMBL/GenBank/DDBJ whole genome shotgun (WGS) entry which is preliminary data.</text>
</comment>
<dbReference type="PROSITE" id="PS00108">
    <property type="entry name" value="PROTEIN_KINASE_ST"/>
    <property type="match status" value="1"/>
</dbReference>
<dbReference type="InterPro" id="IPR000719">
    <property type="entry name" value="Prot_kinase_dom"/>
</dbReference>
<dbReference type="EMBL" id="CM026428">
    <property type="protein sequence ID" value="KAG0566992.1"/>
    <property type="molecule type" value="Genomic_DNA"/>
</dbReference>
<dbReference type="InterPro" id="IPR051681">
    <property type="entry name" value="Ser/Thr_Kinases-Pseudokinases"/>
</dbReference>
<dbReference type="Proteomes" id="UP000822688">
    <property type="component" value="Chromosome 7"/>
</dbReference>
<dbReference type="SMART" id="SM00220">
    <property type="entry name" value="S_TKc"/>
    <property type="match status" value="1"/>
</dbReference>
<evidence type="ECO:0000313" key="4">
    <source>
        <dbReference type="Proteomes" id="UP000822688"/>
    </source>
</evidence>
<feature type="region of interest" description="Disordered" evidence="1">
    <location>
        <begin position="29"/>
        <end position="54"/>
    </location>
</feature>
<protein>
    <recommendedName>
        <fullName evidence="2">Protein kinase domain-containing protein</fullName>
    </recommendedName>
</protein>
<evidence type="ECO:0000313" key="3">
    <source>
        <dbReference type="EMBL" id="KAG0566992.1"/>
    </source>
</evidence>
<proteinExistence type="predicted"/>
<dbReference type="PANTHER" id="PTHR44329">
    <property type="entry name" value="SERINE/THREONINE-PROTEIN KINASE TNNI3K-RELATED"/>
    <property type="match status" value="1"/>
</dbReference>
<dbReference type="InterPro" id="IPR008271">
    <property type="entry name" value="Ser/Thr_kinase_AS"/>
</dbReference>
<organism evidence="3 4">
    <name type="scientific">Ceratodon purpureus</name>
    <name type="common">Fire moss</name>
    <name type="synonym">Dicranum purpureum</name>
    <dbReference type="NCBI Taxonomy" id="3225"/>
    <lineage>
        <taxon>Eukaryota</taxon>
        <taxon>Viridiplantae</taxon>
        <taxon>Streptophyta</taxon>
        <taxon>Embryophyta</taxon>
        <taxon>Bryophyta</taxon>
        <taxon>Bryophytina</taxon>
        <taxon>Bryopsida</taxon>
        <taxon>Dicranidae</taxon>
        <taxon>Pseudoditrichales</taxon>
        <taxon>Ditrichaceae</taxon>
        <taxon>Ceratodon</taxon>
    </lineage>
</organism>
<dbReference type="Gene3D" id="1.10.510.10">
    <property type="entry name" value="Transferase(Phosphotransferase) domain 1"/>
    <property type="match status" value="1"/>
</dbReference>
<accession>A0A8T0HD32</accession>
<feature type="region of interest" description="Disordered" evidence="1">
    <location>
        <begin position="1"/>
        <end position="20"/>
    </location>
</feature>
<gene>
    <name evidence="3" type="ORF">KC19_7G102300</name>
</gene>
<reference evidence="3" key="1">
    <citation type="submission" date="2020-06" db="EMBL/GenBank/DDBJ databases">
        <title>WGS assembly of Ceratodon purpureus strain R40.</title>
        <authorList>
            <person name="Carey S.B."/>
            <person name="Jenkins J."/>
            <person name="Shu S."/>
            <person name="Lovell J.T."/>
            <person name="Sreedasyam A."/>
            <person name="Maumus F."/>
            <person name="Tiley G.P."/>
            <person name="Fernandez-Pozo N."/>
            <person name="Barry K."/>
            <person name="Chen C."/>
            <person name="Wang M."/>
            <person name="Lipzen A."/>
            <person name="Daum C."/>
            <person name="Saski C.A."/>
            <person name="Payton A.C."/>
            <person name="Mcbreen J.C."/>
            <person name="Conrad R.E."/>
            <person name="Kollar L.M."/>
            <person name="Olsson S."/>
            <person name="Huttunen S."/>
            <person name="Landis J.B."/>
            <person name="Wickett N.J."/>
            <person name="Johnson M.G."/>
            <person name="Rensing S.A."/>
            <person name="Grimwood J."/>
            <person name="Schmutz J."/>
            <person name="Mcdaniel S.F."/>
        </authorList>
    </citation>
    <scope>NUCLEOTIDE SEQUENCE</scope>
    <source>
        <strain evidence="3">R40</strain>
    </source>
</reference>
<name>A0A8T0HD32_CERPU</name>
<keyword evidence="4" id="KW-1185">Reference proteome</keyword>